<reference evidence="2" key="1">
    <citation type="submission" date="2021-02" db="EMBL/GenBank/DDBJ databases">
        <title>Salinimicrobium sp. nov. isolated from seawater in Tongyeong, Republic of Korea.</title>
        <authorList>
            <person name="Lee S.-J."/>
        </authorList>
    </citation>
    <scope>NUCLEOTIDE SEQUENCE</scope>
    <source>
        <strain evidence="2">HN-2-9-2</strain>
    </source>
</reference>
<gene>
    <name evidence="2" type="ORF">JRG66_04000</name>
</gene>
<proteinExistence type="predicted"/>
<dbReference type="SUPFAM" id="SSF46955">
    <property type="entry name" value="Putative DNA-binding domain"/>
    <property type="match status" value="1"/>
</dbReference>
<sequence>MSTIQFLQTSPEQLAELITEGVKTQLEAFKKDLHNKEAQDDLLTREQAANLLQIHETTLWHWTNKSKVKAYSIAGKRYYKRSEILGSLTELKK</sequence>
<accession>A0ABY6NT07</accession>
<protein>
    <submittedName>
        <fullName evidence="2">Helix-turn-helix domain-containing protein</fullName>
    </submittedName>
</protein>
<name>A0ABY6NT07_9FLAO</name>
<dbReference type="RefSeq" id="WP_265164459.1">
    <property type="nucleotide sequence ID" value="NZ_CP069620.1"/>
</dbReference>
<dbReference type="InterPro" id="IPR041657">
    <property type="entry name" value="HTH_17"/>
</dbReference>
<keyword evidence="3" id="KW-1185">Reference proteome</keyword>
<evidence type="ECO:0000313" key="3">
    <source>
        <dbReference type="Proteomes" id="UP001163981"/>
    </source>
</evidence>
<feature type="domain" description="Helix-turn-helix" evidence="1">
    <location>
        <begin position="42"/>
        <end position="85"/>
    </location>
</feature>
<organism evidence="2 3">
    <name type="scientific">Salinimicrobium tongyeongense</name>
    <dbReference type="NCBI Taxonomy" id="2809707"/>
    <lineage>
        <taxon>Bacteria</taxon>
        <taxon>Pseudomonadati</taxon>
        <taxon>Bacteroidota</taxon>
        <taxon>Flavobacteriia</taxon>
        <taxon>Flavobacteriales</taxon>
        <taxon>Flavobacteriaceae</taxon>
        <taxon>Salinimicrobium</taxon>
    </lineage>
</organism>
<dbReference type="EMBL" id="CP069620">
    <property type="protein sequence ID" value="UZH56042.1"/>
    <property type="molecule type" value="Genomic_DNA"/>
</dbReference>
<dbReference type="Pfam" id="PF12728">
    <property type="entry name" value="HTH_17"/>
    <property type="match status" value="1"/>
</dbReference>
<evidence type="ECO:0000259" key="1">
    <source>
        <dbReference type="Pfam" id="PF12728"/>
    </source>
</evidence>
<dbReference type="InterPro" id="IPR009061">
    <property type="entry name" value="DNA-bd_dom_put_sf"/>
</dbReference>
<evidence type="ECO:0000313" key="2">
    <source>
        <dbReference type="EMBL" id="UZH56042.1"/>
    </source>
</evidence>
<dbReference type="Proteomes" id="UP001163981">
    <property type="component" value="Chromosome"/>
</dbReference>